<evidence type="ECO:0000313" key="9">
    <source>
        <dbReference type="EMBL" id="GAU95497.1"/>
    </source>
</evidence>
<gene>
    <name evidence="9" type="primary">RvY_07105</name>
    <name evidence="9" type="synonym">RvY_07105.1</name>
    <name evidence="9" type="ORF">RvY_07105-1</name>
</gene>
<proteinExistence type="inferred from homology"/>
<dbReference type="OrthoDB" id="245173at2759"/>
<keyword evidence="4" id="KW-0813">Transport</keyword>
<dbReference type="Pfam" id="PF10191">
    <property type="entry name" value="COG7"/>
    <property type="match status" value="2"/>
</dbReference>
<keyword evidence="10" id="KW-1185">Reference proteome</keyword>
<comment type="caution">
    <text evidence="9">The sequence shown here is derived from an EMBL/GenBank/DDBJ whole genome shotgun (WGS) entry which is preliminary data.</text>
</comment>
<dbReference type="EMBL" id="BDGG01000003">
    <property type="protein sequence ID" value="GAU95497.1"/>
    <property type="molecule type" value="Genomic_DNA"/>
</dbReference>
<dbReference type="PANTHER" id="PTHR21443">
    <property type="entry name" value="CONSERVED OLIGOMERIC GOLGI COMPLEX COMPONENT 7"/>
    <property type="match status" value="1"/>
</dbReference>
<comment type="similarity">
    <text evidence="2">Belongs to the COG7 family.</text>
</comment>
<evidence type="ECO:0000256" key="8">
    <source>
        <dbReference type="ARBA" id="ARBA00031345"/>
    </source>
</evidence>
<dbReference type="GO" id="GO:0017119">
    <property type="term" value="C:Golgi transport complex"/>
    <property type="evidence" value="ECO:0007669"/>
    <property type="project" value="InterPro"/>
</dbReference>
<sequence>MHIVQVTTTKSSASLPSHPQETRLMEFAATTGLTPVEWLNQQFASRGADEQPEGYSAKLLSNLNLQMYKEQQGLDDICNHLPRVHSSLSRDIPQIRTRFDYLIQDVSAVESLLTDSGQSNLAVQKMRATETVKRRMEQTYRSLENQDNWEALLSNFKDVIAGGDFDVLHARMVALKKCLASLTDSLDSNERHGQLEEIKNSTESALIPRLISALASNVPWTAETRRQSVPSDGPLQKILQVFGVMERMETAKRVLKETRLRQFVNRWEKQSEQLLEETSELLFDEVVSNFYEDLLTAWHLQMPVFMAAFGNSAAQALLEMYTRVITKVNPKIQTQLQNTRENIATSEAAQEYLGSLLQLKRSREAFAFAIEKEYHKHSTQQQTVTDFVTTLKEPLDNAMGHYVEVEELVLQSEMSKTVLAVADTAKSLQGLTAASMRIGSVLFAAVARCQQFADGSTVTANLLSDLGRALDASVDGYVSRVAVFAQDLLTNSGLSSSERKTEFPDKGLDSWNDLLKVLLHYGDVLLQLDYVQNSLPQQIHFPIFPTSIHTIRQKTNEIFHNILALILQPVDKYLEGIASLSSWTNSASKGAAADIPSFGLDPQDYITRIGNYLLTLPQIMDPLLSSEGPNMKKLKSVLSFTGIPPPEDSTTMTEAWIQVAVYEAMRKFVQAVVKVKHTTSFGLRQMISDMRYLQNVVEDFAVPLSPEFALLIDLLTCKPEDFESKAASSPANLINFAKRARNFD</sequence>
<dbReference type="Proteomes" id="UP000186922">
    <property type="component" value="Unassembled WGS sequence"/>
</dbReference>
<reference evidence="9 10" key="1">
    <citation type="journal article" date="2016" name="Nat. Commun.">
        <title>Extremotolerant tardigrade genome and improved radiotolerance of human cultured cells by tardigrade-unique protein.</title>
        <authorList>
            <person name="Hashimoto T."/>
            <person name="Horikawa D.D."/>
            <person name="Saito Y."/>
            <person name="Kuwahara H."/>
            <person name="Kozuka-Hata H."/>
            <person name="Shin-I T."/>
            <person name="Minakuchi Y."/>
            <person name="Ohishi K."/>
            <person name="Motoyama A."/>
            <person name="Aizu T."/>
            <person name="Enomoto A."/>
            <person name="Kondo K."/>
            <person name="Tanaka S."/>
            <person name="Hara Y."/>
            <person name="Koshikawa S."/>
            <person name="Sagara H."/>
            <person name="Miura T."/>
            <person name="Yokobori S."/>
            <person name="Miyagawa K."/>
            <person name="Suzuki Y."/>
            <person name="Kubo T."/>
            <person name="Oyama M."/>
            <person name="Kohara Y."/>
            <person name="Fujiyama A."/>
            <person name="Arakawa K."/>
            <person name="Katayama T."/>
            <person name="Toyoda A."/>
            <person name="Kunieda T."/>
        </authorList>
    </citation>
    <scope>NUCLEOTIDE SEQUENCE [LARGE SCALE GENOMIC DNA]</scope>
    <source>
        <strain evidence="9 10">YOKOZUNA-1</strain>
    </source>
</reference>
<dbReference type="PANTHER" id="PTHR21443:SF0">
    <property type="entry name" value="CONSERVED OLIGOMERIC GOLGI COMPLEX SUBUNIT 7"/>
    <property type="match status" value="1"/>
</dbReference>
<evidence type="ECO:0000256" key="6">
    <source>
        <dbReference type="ARBA" id="ARBA00023034"/>
    </source>
</evidence>
<accession>A0A1D1V750</accession>
<organism evidence="9 10">
    <name type="scientific">Ramazzottius varieornatus</name>
    <name type="common">Water bear</name>
    <name type="synonym">Tardigrade</name>
    <dbReference type="NCBI Taxonomy" id="947166"/>
    <lineage>
        <taxon>Eukaryota</taxon>
        <taxon>Metazoa</taxon>
        <taxon>Ecdysozoa</taxon>
        <taxon>Tardigrada</taxon>
        <taxon>Eutardigrada</taxon>
        <taxon>Parachela</taxon>
        <taxon>Hypsibioidea</taxon>
        <taxon>Ramazzottiidae</taxon>
        <taxon>Ramazzottius</taxon>
    </lineage>
</organism>
<evidence type="ECO:0000256" key="3">
    <source>
        <dbReference type="ARBA" id="ARBA00020984"/>
    </source>
</evidence>
<evidence type="ECO:0000256" key="2">
    <source>
        <dbReference type="ARBA" id="ARBA00005831"/>
    </source>
</evidence>
<name>A0A1D1V750_RAMVA</name>
<keyword evidence="7" id="KW-0472">Membrane</keyword>
<dbReference type="GO" id="GO:0007030">
    <property type="term" value="P:Golgi organization"/>
    <property type="evidence" value="ECO:0007669"/>
    <property type="project" value="TreeGrafter"/>
</dbReference>
<evidence type="ECO:0000256" key="7">
    <source>
        <dbReference type="ARBA" id="ARBA00023136"/>
    </source>
</evidence>
<dbReference type="GO" id="GO:0006890">
    <property type="term" value="P:retrograde vesicle-mediated transport, Golgi to endoplasmic reticulum"/>
    <property type="evidence" value="ECO:0007669"/>
    <property type="project" value="TreeGrafter"/>
</dbReference>
<keyword evidence="5" id="KW-0653">Protein transport</keyword>
<dbReference type="STRING" id="947166.A0A1D1V750"/>
<dbReference type="InterPro" id="IPR019335">
    <property type="entry name" value="COG7"/>
</dbReference>
<evidence type="ECO:0000313" key="10">
    <source>
        <dbReference type="Proteomes" id="UP000186922"/>
    </source>
</evidence>
<dbReference type="GO" id="GO:0000139">
    <property type="term" value="C:Golgi membrane"/>
    <property type="evidence" value="ECO:0007669"/>
    <property type="project" value="UniProtKB-SubCell"/>
</dbReference>
<evidence type="ECO:0000256" key="5">
    <source>
        <dbReference type="ARBA" id="ARBA00022927"/>
    </source>
</evidence>
<evidence type="ECO:0000256" key="4">
    <source>
        <dbReference type="ARBA" id="ARBA00022448"/>
    </source>
</evidence>
<comment type="subcellular location">
    <subcellularLocation>
        <location evidence="1">Golgi apparatus membrane</location>
        <topology evidence="1">Peripheral membrane protein</topology>
    </subcellularLocation>
</comment>
<dbReference type="GO" id="GO:0006886">
    <property type="term" value="P:intracellular protein transport"/>
    <property type="evidence" value="ECO:0007669"/>
    <property type="project" value="InterPro"/>
</dbReference>
<keyword evidence="6" id="KW-0333">Golgi apparatus</keyword>
<protein>
    <recommendedName>
        <fullName evidence="3">Conserved oligomeric Golgi complex subunit 7</fullName>
    </recommendedName>
    <alternativeName>
        <fullName evidence="8">Component of oligomeric Golgi complex 7</fullName>
    </alternativeName>
</protein>
<evidence type="ECO:0000256" key="1">
    <source>
        <dbReference type="ARBA" id="ARBA00004395"/>
    </source>
</evidence>
<dbReference type="AlphaFoldDB" id="A0A1D1V750"/>